<feature type="region of interest" description="Disordered" evidence="1">
    <location>
        <begin position="105"/>
        <end position="129"/>
    </location>
</feature>
<feature type="compositionally biased region" description="Pro residues" evidence="1">
    <location>
        <begin position="202"/>
        <end position="216"/>
    </location>
</feature>
<protein>
    <submittedName>
        <fullName evidence="3">RCG44289</fullName>
    </submittedName>
</protein>
<evidence type="ECO:0000256" key="1">
    <source>
        <dbReference type="SAM" id="MobiDB-lite"/>
    </source>
</evidence>
<evidence type="ECO:0000313" key="4">
    <source>
        <dbReference type="Proteomes" id="UP000234681"/>
    </source>
</evidence>
<dbReference type="AlphaFoldDB" id="A6KD67"/>
<feature type="region of interest" description="Disordered" evidence="1">
    <location>
        <begin position="170"/>
        <end position="235"/>
    </location>
</feature>
<gene>
    <name evidence="3" type="ORF">rCG_44289</name>
</gene>
<evidence type="ECO:0000313" key="3">
    <source>
        <dbReference type="EMBL" id="EDL87559.1"/>
    </source>
</evidence>
<keyword evidence="2" id="KW-0472">Membrane</keyword>
<feature type="compositionally biased region" description="Polar residues" evidence="1">
    <location>
        <begin position="220"/>
        <end position="231"/>
    </location>
</feature>
<feature type="transmembrane region" description="Helical" evidence="2">
    <location>
        <begin position="306"/>
        <end position="325"/>
    </location>
</feature>
<evidence type="ECO:0000256" key="2">
    <source>
        <dbReference type="SAM" id="Phobius"/>
    </source>
</evidence>
<feature type="transmembrane region" description="Helical" evidence="2">
    <location>
        <begin position="237"/>
        <end position="259"/>
    </location>
</feature>
<name>A6KD67_RAT</name>
<dbReference type="EMBL" id="CH474037">
    <property type="protein sequence ID" value="EDL87559.1"/>
    <property type="molecule type" value="Genomic_DNA"/>
</dbReference>
<keyword evidence="2" id="KW-1133">Transmembrane helix</keyword>
<feature type="transmembrane region" description="Helical" evidence="2">
    <location>
        <begin position="279"/>
        <end position="299"/>
    </location>
</feature>
<organism evidence="3 4">
    <name type="scientific">Rattus norvegicus</name>
    <name type="common">Rat</name>
    <dbReference type="NCBI Taxonomy" id="10116"/>
    <lineage>
        <taxon>Eukaryota</taxon>
        <taxon>Metazoa</taxon>
        <taxon>Chordata</taxon>
        <taxon>Craniata</taxon>
        <taxon>Vertebrata</taxon>
        <taxon>Euteleostomi</taxon>
        <taxon>Mammalia</taxon>
        <taxon>Eutheria</taxon>
        <taxon>Euarchontoglires</taxon>
        <taxon>Glires</taxon>
        <taxon>Rodentia</taxon>
        <taxon>Myomorpha</taxon>
        <taxon>Muroidea</taxon>
        <taxon>Muridae</taxon>
        <taxon>Murinae</taxon>
        <taxon>Rattus</taxon>
    </lineage>
</organism>
<keyword evidence="2" id="KW-0812">Transmembrane</keyword>
<sequence>MCSLRPTSFGVCTNTLNYQPSSLPWSSSPMCLCSCRWEPLQPWVYQPGQSSILSSQGPESPRGGAGWLSFSFLQTLLRTLPPPPAGVTAATRTCRCMAWRSTGRNSHLTVNPAPQHPRRRGPGAGSSAVQRWLSPVSHQGLGGCPWSRGATGNFGANFANFFLGVESRRSERLRQQQRGPQTGFVHLETGPPAPEGARDSPACPPRAPAPPGPGPPATGLQVTSSTRLQESQRGRKTVALSTSGFISLVLFLFLCKIIRFPPAPSLFPLISPPLPVLFIPHTFCMFGFPGIYFSLSLVASVMFDPFLFFWAAFFLKFILFCRSPSVSLPPSSSVSSFSFSPSLSFTRSALFQF</sequence>
<dbReference type="Proteomes" id="UP000234681">
    <property type="component" value="Chromosome 19"/>
</dbReference>
<proteinExistence type="predicted"/>
<accession>A6KD67</accession>
<reference evidence="3 4" key="1">
    <citation type="submission" date="2005-09" db="EMBL/GenBank/DDBJ databases">
        <authorList>
            <person name="Mural R.J."/>
            <person name="Li P.W."/>
            <person name="Adams M.D."/>
            <person name="Amanatides P.G."/>
            <person name="Baden-Tillson H."/>
            <person name="Barnstead M."/>
            <person name="Chin S.H."/>
            <person name="Dew I."/>
            <person name="Evans C.A."/>
            <person name="Ferriera S."/>
            <person name="Flanigan M."/>
            <person name="Fosler C."/>
            <person name="Glodek A."/>
            <person name="Gu Z."/>
            <person name="Holt R.A."/>
            <person name="Jennings D."/>
            <person name="Kraft C.L."/>
            <person name="Lu F."/>
            <person name="Nguyen T."/>
            <person name="Nusskern D.R."/>
            <person name="Pfannkoch C.M."/>
            <person name="Sitter C."/>
            <person name="Sutton G.G."/>
            <person name="Venter J.C."/>
            <person name="Wang Z."/>
            <person name="Woodage T."/>
            <person name="Zheng X.H."/>
            <person name="Zhong F."/>
        </authorList>
    </citation>
    <scope>NUCLEOTIDE SEQUENCE [LARGE SCALE GENOMIC DNA]</scope>
    <source>
        <strain>BN</strain>
        <strain evidence="4">Sprague-Dawley</strain>
    </source>
</reference>